<dbReference type="EMBL" id="BK032510">
    <property type="protein sequence ID" value="DAF43998.1"/>
    <property type="molecule type" value="Genomic_DNA"/>
</dbReference>
<proteinExistence type="predicted"/>
<name>A0A8S5RZ05_9CAUD</name>
<sequence length="31" mass="3706">MFFHNLSPFLFNICKDKKNLFPIQVFCVNNS</sequence>
<reference evidence="1" key="1">
    <citation type="journal article" date="2021" name="Proc. Natl. Acad. Sci. U.S.A.">
        <title>A Catalog of Tens of Thousands of Viruses from Human Metagenomes Reveals Hidden Associations with Chronic Diseases.</title>
        <authorList>
            <person name="Tisza M.J."/>
            <person name="Buck C.B."/>
        </authorList>
    </citation>
    <scope>NUCLEOTIDE SEQUENCE</scope>
    <source>
        <strain evidence="1">CtNQV2</strain>
    </source>
</reference>
<evidence type="ECO:0000313" key="1">
    <source>
        <dbReference type="EMBL" id="DAF43998.1"/>
    </source>
</evidence>
<organism evidence="1">
    <name type="scientific">Myoviridae sp. ctNQV2</name>
    <dbReference type="NCBI Taxonomy" id="2827683"/>
    <lineage>
        <taxon>Viruses</taxon>
        <taxon>Duplodnaviria</taxon>
        <taxon>Heunggongvirae</taxon>
        <taxon>Uroviricota</taxon>
        <taxon>Caudoviricetes</taxon>
    </lineage>
</organism>
<protein>
    <submittedName>
        <fullName evidence="1">Uncharacterized protein</fullName>
    </submittedName>
</protein>
<accession>A0A8S5RZ05</accession>